<sequence>MKSKLTLAAVILAFITINFAFAQQQDKSTRPSPADSVHATTSDGVHITIHYSKPSLKGRQLGVDIAKIGEVWRTGANEITTIEFDKDVLVQGKALPKGKYGLWTIPGETESTIIFSKKWQGWGVGYSDKEDQLRVPAQSTTGNPMVEQFNISVDPAGVINLAWGDIILPISVRAAN</sequence>
<keyword evidence="3" id="KW-1185">Reference proteome</keyword>
<dbReference type="AlphaFoldDB" id="A0A4R3VVE4"/>
<dbReference type="Proteomes" id="UP000295197">
    <property type="component" value="Unassembled WGS sequence"/>
</dbReference>
<proteinExistence type="predicted"/>
<feature type="signal peptide" evidence="1">
    <location>
        <begin position="1"/>
        <end position="22"/>
    </location>
</feature>
<name>A0A4R3VVE4_9SPHI</name>
<feature type="chain" id="PRO_5020610802" evidence="1">
    <location>
        <begin position="23"/>
        <end position="176"/>
    </location>
</feature>
<gene>
    <name evidence="2" type="ORF">EDC17_100618</name>
</gene>
<reference evidence="2 3" key="1">
    <citation type="submission" date="2019-03" db="EMBL/GenBank/DDBJ databases">
        <title>Genomic Encyclopedia of Type Strains, Phase IV (KMG-IV): sequencing the most valuable type-strain genomes for metagenomic binning, comparative biology and taxonomic classification.</title>
        <authorList>
            <person name="Goeker M."/>
        </authorList>
    </citation>
    <scope>NUCLEOTIDE SEQUENCE [LARGE SCALE GENOMIC DNA]</scope>
    <source>
        <strain evidence="2 3">DSM 22362</strain>
    </source>
</reference>
<accession>A0A4R3VVE4</accession>
<evidence type="ECO:0000313" key="3">
    <source>
        <dbReference type="Proteomes" id="UP000295197"/>
    </source>
</evidence>
<comment type="caution">
    <text evidence="2">The sequence shown here is derived from an EMBL/GenBank/DDBJ whole genome shotgun (WGS) entry which is preliminary data.</text>
</comment>
<keyword evidence="1" id="KW-0732">Signal</keyword>
<evidence type="ECO:0000313" key="2">
    <source>
        <dbReference type="EMBL" id="TCV19038.1"/>
    </source>
</evidence>
<dbReference type="OrthoDB" id="195456at2"/>
<protein>
    <submittedName>
        <fullName evidence="2">DUF2911 family protein</fullName>
    </submittedName>
</protein>
<evidence type="ECO:0000256" key="1">
    <source>
        <dbReference type="SAM" id="SignalP"/>
    </source>
</evidence>
<dbReference type="InterPro" id="IPR021314">
    <property type="entry name" value="DUF2911"/>
</dbReference>
<dbReference type="EMBL" id="SMBZ01000006">
    <property type="protein sequence ID" value="TCV19038.1"/>
    <property type="molecule type" value="Genomic_DNA"/>
</dbReference>
<dbReference type="RefSeq" id="WP_132776811.1">
    <property type="nucleotide sequence ID" value="NZ_SMBZ01000006.1"/>
</dbReference>
<organism evidence="2 3">
    <name type="scientific">Sphingobacterium alimentarium</name>
    <dbReference type="NCBI Taxonomy" id="797292"/>
    <lineage>
        <taxon>Bacteria</taxon>
        <taxon>Pseudomonadati</taxon>
        <taxon>Bacteroidota</taxon>
        <taxon>Sphingobacteriia</taxon>
        <taxon>Sphingobacteriales</taxon>
        <taxon>Sphingobacteriaceae</taxon>
        <taxon>Sphingobacterium</taxon>
    </lineage>
</organism>
<dbReference type="Pfam" id="PF11138">
    <property type="entry name" value="DUF2911"/>
    <property type="match status" value="1"/>
</dbReference>